<dbReference type="AlphaFoldDB" id="A0A923TAP2"/>
<name>A0A923TAP2_9BACT</name>
<proteinExistence type="predicted"/>
<keyword evidence="3" id="KW-1185">Reference proteome</keyword>
<organism evidence="2 3">
    <name type="scientific">Neolewinella lacunae</name>
    <dbReference type="NCBI Taxonomy" id="1517758"/>
    <lineage>
        <taxon>Bacteria</taxon>
        <taxon>Pseudomonadati</taxon>
        <taxon>Bacteroidota</taxon>
        <taxon>Saprospiria</taxon>
        <taxon>Saprospirales</taxon>
        <taxon>Lewinellaceae</taxon>
        <taxon>Neolewinella</taxon>
    </lineage>
</organism>
<dbReference type="RefSeq" id="WP_187468725.1">
    <property type="nucleotide sequence ID" value="NZ_JACSIT010000154.1"/>
</dbReference>
<comment type="caution">
    <text evidence="2">The sequence shown here is derived from an EMBL/GenBank/DDBJ whole genome shotgun (WGS) entry which is preliminary data.</text>
</comment>
<dbReference type="Proteomes" id="UP000650081">
    <property type="component" value="Unassembled WGS sequence"/>
</dbReference>
<evidence type="ECO:0008006" key="4">
    <source>
        <dbReference type="Google" id="ProtNLM"/>
    </source>
</evidence>
<keyword evidence="1" id="KW-0732">Signal</keyword>
<dbReference type="EMBL" id="JACSIT010000154">
    <property type="protein sequence ID" value="MBC6996716.1"/>
    <property type="molecule type" value="Genomic_DNA"/>
</dbReference>
<gene>
    <name evidence="2" type="ORF">H9S92_21265</name>
</gene>
<protein>
    <recommendedName>
        <fullName evidence="4">AraC family transcriptional regulator</fullName>
    </recommendedName>
</protein>
<evidence type="ECO:0000313" key="3">
    <source>
        <dbReference type="Proteomes" id="UP000650081"/>
    </source>
</evidence>
<evidence type="ECO:0000256" key="1">
    <source>
        <dbReference type="SAM" id="SignalP"/>
    </source>
</evidence>
<accession>A0A923TAP2</accession>
<reference evidence="2" key="1">
    <citation type="submission" date="2020-08" db="EMBL/GenBank/DDBJ databases">
        <title>Lewinella bacteria from marine environments.</title>
        <authorList>
            <person name="Zhong Y."/>
        </authorList>
    </citation>
    <scope>NUCLEOTIDE SEQUENCE</scope>
    <source>
        <strain evidence="2">KCTC 42187</strain>
    </source>
</reference>
<sequence>MRTLLFVFFTALSLGIGAQFPLTPAFSDLLDSLEVRVNHPLESDFRQLPNAANDYLESQLTLHSKREKLELRFHLALERPDHPFAGRPHLQAGHLALNLGSNEEDAVTAVHSFDAEEMAVFNADWARMYTFRPKRSYSTYRQAQLVAIYRVGRGMAYTVLLFDEAPDTLEGRQVALRFR</sequence>
<feature type="signal peptide" evidence="1">
    <location>
        <begin position="1"/>
        <end position="18"/>
    </location>
</feature>
<evidence type="ECO:0000313" key="2">
    <source>
        <dbReference type="EMBL" id="MBC6996716.1"/>
    </source>
</evidence>
<feature type="chain" id="PRO_5036743023" description="AraC family transcriptional regulator" evidence="1">
    <location>
        <begin position="19"/>
        <end position="179"/>
    </location>
</feature>